<name>A0ABP1S3Q4_9HEXA</name>
<dbReference type="InterPro" id="IPR031424">
    <property type="entry name" value="QVR-like"/>
</dbReference>
<keyword evidence="2" id="KW-0336">GPI-anchor</keyword>
<dbReference type="Proteomes" id="UP001642540">
    <property type="component" value="Unassembled WGS sequence"/>
</dbReference>
<keyword evidence="5" id="KW-0449">Lipoprotein</keyword>
<evidence type="ECO:0000256" key="1">
    <source>
        <dbReference type="ARBA" id="ARBA00004589"/>
    </source>
</evidence>
<keyword evidence="8" id="KW-1185">Reference proteome</keyword>
<dbReference type="PANTHER" id="PTHR33562">
    <property type="entry name" value="ATILLA, ISOFORM B-RELATED-RELATED"/>
    <property type="match status" value="1"/>
</dbReference>
<evidence type="ECO:0008006" key="9">
    <source>
        <dbReference type="Google" id="ProtNLM"/>
    </source>
</evidence>
<reference evidence="7 8" key="1">
    <citation type="submission" date="2024-08" db="EMBL/GenBank/DDBJ databases">
        <authorList>
            <person name="Cucini C."/>
            <person name="Frati F."/>
        </authorList>
    </citation>
    <scope>NUCLEOTIDE SEQUENCE [LARGE SCALE GENOMIC DNA]</scope>
</reference>
<keyword evidence="2" id="KW-0472">Membrane</keyword>
<dbReference type="Pfam" id="PF17064">
    <property type="entry name" value="QVR"/>
    <property type="match status" value="1"/>
</dbReference>
<evidence type="ECO:0000256" key="5">
    <source>
        <dbReference type="ARBA" id="ARBA00023288"/>
    </source>
</evidence>
<evidence type="ECO:0000256" key="2">
    <source>
        <dbReference type="ARBA" id="ARBA00022622"/>
    </source>
</evidence>
<keyword evidence="4" id="KW-0325">Glycoprotein</keyword>
<comment type="subcellular location">
    <subcellularLocation>
        <location evidence="1">Membrane</location>
        <topology evidence="1">Lipid-anchor</topology>
        <topology evidence="1">GPI-anchor</topology>
    </subcellularLocation>
</comment>
<evidence type="ECO:0000313" key="8">
    <source>
        <dbReference type="Proteomes" id="UP001642540"/>
    </source>
</evidence>
<keyword evidence="3 6" id="KW-0732">Signal</keyword>
<organism evidence="7 8">
    <name type="scientific">Orchesella dallaii</name>
    <dbReference type="NCBI Taxonomy" id="48710"/>
    <lineage>
        <taxon>Eukaryota</taxon>
        <taxon>Metazoa</taxon>
        <taxon>Ecdysozoa</taxon>
        <taxon>Arthropoda</taxon>
        <taxon>Hexapoda</taxon>
        <taxon>Collembola</taxon>
        <taxon>Entomobryomorpha</taxon>
        <taxon>Entomobryoidea</taxon>
        <taxon>Orchesellidae</taxon>
        <taxon>Orchesellinae</taxon>
        <taxon>Orchesella</taxon>
    </lineage>
</organism>
<dbReference type="InterPro" id="IPR050975">
    <property type="entry name" value="Sleep_regulator"/>
</dbReference>
<feature type="chain" id="PRO_5047083671" description="Protein sleepless" evidence="6">
    <location>
        <begin position="44"/>
        <end position="193"/>
    </location>
</feature>
<accession>A0ABP1S3Q4</accession>
<evidence type="ECO:0000256" key="6">
    <source>
        <dbReference type="SAM" id="SignalP"/>
    </source>
</evidence>
<comment type="caution">
    <text evidence="7">The sequence shown here is derived from an EMBL/GenBank/DDBJ whole genome shotgun (WGS) entry which is preliminary data.</text>
</comment>
<protein>
    <recommendedName>
        <fullName evidence="9">Protein sleepless</fullName>
    </recommendedName>
</protein>
<evidence type="ECO:0000313" key="7">
    <source>
        <dbReference type="EMBL" id="CAL8143311.1"/>
    </source>
</evidence>
<proteinExistence type="predicted"/>
<evidence type="ECO:0000256" key="3">
    <source>
        <dbReference type="ARBA" id="ARBA00022729"/>
    </source>
</evidence>
<dbReference type="PANTHER" id="PTHR33562:SF2">
    <property type="entry name" value="PROTEIN QUIVER"/>
    <property type="match status" value="1"/>
</dbReference>
<sequence length="193" mass="21326">MNNKNYFQNLISGLSMTRKIMTVPSMLFASSLLLALTISQANGQNLVNGEAKKGIMCYVCNSARDPRCGDPFDSATIEKVDCDQFMPNMNTTICRKTVQRATLGGRSDYRVIRTCGYLPEPPRYGVEVEEDDDGSSERCFNKAGTFEVQLTYCACTVDGCNHGQRLTQSSTFTIASLLTMISGSYLLLNKSFN</sequence>
<feature type="signal peptide" evidence="6">
    <location>
        <begin position="1"/>
        <end position="43"/>
    </location>
</feature>
<dbReference type="EMBL" id="CAXLJM020000154">
    <property type="protein sequence ID" value="CAL8143311.1"/>
    <property type="molecule type" value="Genomic_DNA"/>
</dbReference>
<evidence type="ECO:0000256" key="4">
    <source>
        <dbReference type="ARBA" id="ARBA00023180"/>
    </source>
</evidence>
<gene>
    <name evidence="7" type="ORF">ODALV1_LOCUS29451</name>
</gene>